<organism evidence="2">
    <name type="scientific">marine sediment metagenome</name>
    <dbReference type="NCBI Taxonomy" id="412755"/>
    <lineage>
        <taxon>unclassified sequences</taxon>
        <taxon>metagenomes</taxon>
        <taxon>ecological metagenomes</taxon>
    </lineage>
</organism>
<dbReference type="AlphaFoldDB" id="A0A0F9SAR1"/>
<sequence>MDDSGQESSSEPKAKICSGACKAEKPATRKYFSPAPHNKDRLASWCKICAASYARAVRSGKSPAKHKPGPKNNSSDGEPIYGVSKVYWDMASDDQREEWKQKWFGLHPEGEQNE</sequence>
<feature type="region of interest" description="Disordered" evidence="1">
    <location>
        <begin position="58"/>
        <end position="80"/>
    </location>
</feature>
<protein>
    <submittedName>
        <fullName evidence="2">Uncharacterized protein</fullName>
    </submittedName>
</protein>
<gene>
    <name evidence="2" type="ORF">LCGC14_0475770</name>
</gene>
<evidence type="ECO:0000313" key="2">
    <source>
        <dbReference type="EMBL" id="KKN65985.1"/>
    </source>
</evidence>
<comment type="caution">
    <text evidence="2">The sequence shown here is derived from an EMBL/GenBank/DDBJ whole genome shotgun (WGS) entry which is preliminary data.</text>
</comment>
<accession>A0A0F9SAR1</accession>
<reference evidence="2" key="1">
    <citation type="journal article" date="2015" name="Nature">
        <title>Complex archaea that bridge the gap between prokaryotes and eukaryotes.</title>
        <authorList>
            <person name="Spang A."/>
            <person name="Saw J.H."/>
            <person name="Jorgensen S.L."/>
            <person name="Zaremba-Niedzwiedzka K."/>
            <person name="Martijn J."/>
            <person name="Lind A.E."/>
            <person name="van Eijk R."/>
            <person name="Schleper C."/>
            <person name="Guy L."/>
            <person name="Ettema T.J."/>
        </authorList>
    </citation>
    <scope>NUCLEOTIDE SEQUENCE</scope>
</reference>
<name>A0A0F9SAR1_9ZZZZ</name>
<evidence type="ECO:0000256" key="1">
    <source>
        <dbReference type="SAM" id="MobiDB-lite"/>
    </source>
</evidence>
<proteinExistence type="predicted"/>
<dbReference type="EMBL" id="LAZR01000512">
    <property type="protein sequence ID" value="KKN65985.1"/>
    <property type="molecule type" value="Genomic_DNA"/>
</dbReference>